<comment type="caution">
    <text evidence="1">The sequence shown here is derived from an EMBL/GenBank/DDBJ whole genome shotgun (WGS) entry which is preliminary data.</text>
</comment>
<organism evidence="1 2">
    <name type="scientific">Dissostichus mawsoni</name>
    <name type="common">Antarctic cod</name>
    <dbReference type="NCBI Taxonomy" id="36200"/>
    <lineage>
        <taxon>Eukaryota</taxon>
        <taxon>Metazoa</taxon>
        <taxon>Chordata</taxon>
        <taxon>Craniata</taxon>
        <taxon>Vertebrata</taxon>
        <taxon>Euteleostomi</taxon>
        <taxon>Actinopterygii</taxon>
        <taxon>Neopterygii</taxon>
        <taxon>Teleostei</taxon>
        <taxon>Neoteleostei</taxon>
        <taxon>Acanthomorphata</taxon>
        <taxon>Eupercaria</taxon>
        <taxon>Perciformes</taxon>
        <taxon>Notothenioidei</taxon>
        <taxon>Nototheniidae</taxon>
        <taxon>Dissostichus</taxon>
    </lineage>
</organism>
<gene>
    <name evidence="1" type="ORF">F7725_018995</name>
</gene>
<feature type="non-terminal residue" evidence="1">
    <location>
        <position position="144"/>
    </location>
</feature>
<keyword evidence="2" id="KW-1185">Reference proteome</keyword>
<dbReference type="Proteomes" id="UP000518266">
    <property type="component" value="Unassembled WGS sequence"/>
</dbReference>
<sequence>MFLWELNRGLRHGLWELYRGLRHGLWELYRGLRHGLWELYRGLRHDSGIEVSVATQLSLGTLKAHVRSKGIQATVSFQSVGTETSTYPDFPLASTPIKGLGWGPRKRRRMELEEEQGETSTVFEETLDLSYHPGESVLAEESDV</sequence>
<dbReference type="EMBL" id="JAAKFY010000021">
    <property type="protein sequence ID" value="KAF3840278.1"/>
    <property type="molecule type" value="Genomic_DNA"/>
</dbReference>
<accession>A0A7J5XVX3</accession>
<evidence type="ECO:0000313" key="1">
    <source>
        <dbReference type="EMBL" id="KAF3840278.1"/>
    </source>
</evidence>
<name>A0A7J5XVX3_DISMA</name>
<dbReference type="AlphaFoldDB" id="A0A7J5XVX3"/>
<reference evidence="1 2" key="1">
    <citation type="submission" date="2020-03" db="EMBL/GenBank/DDBJ databases">
        <title>Dissostichus mawsoni Genome sequencing and assembly.</title>
        <authorList>
            <person name="Park H."/>
        </authorList>
    </citation>
    <scope>NUCLEOTIDE SEQUENCE [LARGE SCALE GENOMIC DNA]</scope>
    <source>
        <strain evidence="1">DM0001</strain>
        <tissue evidence="1">Muscle</tissue>
    </source>
</reference>
<dbReference type="OrthoDB" id="5967653at2759"/>
<proteinExistence type="predicted"/>
<protein>
    <submittedName>
        <fullName evidence="1">Uncharacterized protein</fullName>
    </submittedName>
</protein>
<evidence type="ECO:0000313" key="2">
    <source>
        <dbReference type="Proteomes" id="UP000518266"/>
    </source>
</evidence>